<dbReference type="SUPFAM" id="SSF55811">
    <property type="entry name" value="Nudix"/>
    <property type="match status" value="1"/>
</dbReference>
<dbReference type="Proteomes" id="UP001215598">
    <property type="component" value="Unassembled WGS sequence"/>
</dbReference>
<dbReference type="InterPro" id="IPR020476">
    <property type="entry name" value="Nudix_hydrolase"/>
</dbReference>
<gene>
    <name evidence="4" type="ORF">B0H16DRAFT_1690024</name>
</gene>
<dbReference type="Pfam" id="PF00293">
    <property type="entry name" value="NUDIX"/>
    <property type="match status" value="1"/>
</dbReference>
<sequence>MVVLQQGTRKIVVVYESKKKYWFLPKGRKDVGESLEEAALREAYEESGYRVDFLPLHTDSRAPLPPGTLTRDLNTEPIYITTHAYPARTRHNRVAPPGEYLTFWYVGHIPADATREQGTGMPDEVNYEAHLLTLDEAVARLDSVEATVVQYAWDTAQRTIKITRQERAEAERLERQRLRAGSRIPCPFFFVPLKFVCLYLTTPTEFWKPACITNLGFLVANL</sequence>
<dbReference type="PROSITE" id="PS51462">
    <property type="entry name" value="NUDIX"/>
    <property type="match status" value="1"/>
</dbReference>
<dbReference type="AlphaFoldDB" id="A0AAD7J7U0"/>
<evidence type="ECO:0000313" key="4">
    <source>
        <dbReference type="EMBL" id="KAJ7756341.1"/>
    </source>
</evidence>
<evidence type="ECO:0000259" key="3">
    <source>
        <dbReference type="PROSITE" id="PS51462"/>
    </source>
</evidence>
<keyword evidence="5" id="KW-1185">Reference proteome</keyword>
<dbReference type="EMBL" id="JARKIB010000047">
    <property type="protein sequence ID" value="KAJ7756341.1"/>
    <property type="molecule type" value="Genomic_DNA"/>
</dbReference>
<accession>A0AAD7J7U0</accession>
<feature type="domain" description="Nudix hydrolase" evidence="3">
    <location>
        <begin position="1"/>
        <end position="154"/>
    </location>
</feature>
<comment type="similarity">
    <text evidence="2">Belongs to the Nudix hydrolase family.</text>
</comment>
<reference evidence="4" key="1">
    <citation type="submission" date="2023-03" db="EMBL/GenBank/DDBJ databases">
        <title>Massive genome expansion in bonnet fungi (Mycena s.s.) driven by repeated elements and novel gene families across ecological guilds.</title>
        <authorList>
            <consortium name="Lawrence Berkeley National Laboratory"/>
            <person name="Harder C.B."/>
            <person name="Miyauchi S."/>
            <person name="Viragh M."/>
            <person name="Kuo A."/>
            <person name="Thoen E."/>
            <person name="Andreopoulos B."/>
            <person name="Lu D."/>
            <person name="Skrede I."/>
            <person name="Drula E."/>
            <person name="Henrissat B."/>
            <person name="Morin E."/>
            <person name="Kohler A."/>
            <person name="Barry K."/>
            <person name="LaButti K."/>
            <person name="Morin E."/>
            <person name="Salamov A."/>
            <person name="Lipzen A."/>
            <person name="Mereny Z."/>
            <person name="Hegedus B."/>
            <person name="Baldrian P."/>
            <person name="Stursova M."/>
            <person name="Weitz H."/>
            <person name="Taylor A."/>
            <person name="Grigoriev I.V."/>
            <person name="Nagy L.G."/>
            <person name="Martin F."/>
            <person name="Kauserud H."/>
        </authorList>
    </citation>
    <scope>NUCLEOTIDE SEQUENCE</scope>
    <source>
        <strain evidence="4">CBHHK182m</strain>
    </source>
</reference>
<evidence type="ECO:0000256" key="1">
    <source>
        <dbReference type="ARBA" id="ARBA00022801"/>
    </source>
</evidence>
<dbReference type="InterPro" id="IPR051325">
    <property type="entry name" value="Nudix_hydrolase_domain"/>
</dbReference>
<dbReference type="GO" id="GO:0006167">
    <property type="term" value="P:AMP biosynthetic process"/>
    <property type="evidence" value="ECO:0007669"/>
    <property type="project" value="TreeGrafter"/>
</dbReference>
<evidence type="ECO:0000256" key="2">
    <source>
        <dbReference type="RuleBase" id="RU003476"/>
    </source>
</evidence>
<name>A0AAD7J7U0_9AGAR</name>
<dbReference type="CDD" id="cd02883">
    <property type="entry name" value="NUDIX_Hydrolase"/>
    <property type="match status" value="1"/>
</dbReference>
<dbReference type="Gene3D" id="3.90.79.10">
    <property type="entry name" value="Nucleoside Triphosphate Pyrophosphohydrolase"/>
    <property type="match status" value="1"/>
</dbReference>
<dbReference type="InterPro" id="IPR015797">
    <property type="entry name" value="NUDIX_hydrolase-like_dom_sf"/>
</dbReference>
<dbReference type="PANTHER" id="PTHR21340">
    <property type="entry name" value="DIADENOSINE 5,5-P1,P4-TETRAPHOSPHATE PYROPHOSPHOHYDROLASE MUTT"/>
    <property type="match status" value="1"/>
</dbReference>
<keyword evidence="1 2" id="KW-0378">Hydrolase</keyword>
<dbReference type="PROSITE" id="PS00893">
    <property type="entry name" value="NUDIX_BOX"/>
    <property type="match status" value="1"/>
</dbReference>
<dbReference type="InterPro" id="IPR000086">
    <property type="entry name" value="NUDIX_hydrolase_dom"/>
</dbReference>
<organism evidence="4 5">
    <name type="scientific">Mycena metata</name>
    <dbReference type="NCBI Taxonomy" id="1033252"/>
    <lineage>
        <taxon>Eukaryota</taxon>
        <taxon>Fungi</taxon>
        <taxon>Dikarya</taxon>
        <taxon>Basidiomycota</taxon>
        <taxon>Agaricomycotina</taxon>
        <taxon>Agaricomycetes</taxon>
        <taxon>Agaricomycetidae</taxon>
        <taxon>Agaricales</taxon>
        <taxon>Marasmiineae</taxon>
        <taxon>Mycenaceae</taxon>
        <taxon>Mycena</taxon>
    </lineage>
</organism>
<dbReference type="PRINTS" id="PR00502">
    <property type="entry name" value="NUDIXFAMILY"/>
</dbReference>
<dbReference type="InterPro" id="IPR020084">
    <property type="entry name" value="NUDIX_hydrolase_CS"/>
</dbReference>
<dbReference type="PANTHER" id="PTHR21340:SF0">
    <property type="entry name" value="BIS(5'-NUCLEOSYL)-TETRAPHOSPHATASE [ASYMMETRICAL]"/>
    <property type="match status" value="1"/>
</dbReference>
<evidence type="ECO:0000313" key="5">
    <source>
        <dbReference type="Proteomes" id="UP001215598"/>
    </source>
</evidence>
<dbReference type="GO" id="GO:0006754">
    <property type="term" value="P:ATP biosynthetic process"/>
    <property type="evidence" value="ECO:0007669"/>
    <property type="project" value="TreeGrafter"/>
</dbReference>
<comment type="caution">
    <text evidence="4">The sequence shown here is derived from an EMBL/GenBank/DDBJ whole genome shotgun (WGS) entry which is preliminary data.</text>
</comment>
<protein>
    <submittedName>
        <fullName evidence="4">NUDIX hydrolase domain-like protein</fullName>
    </submittedName>
</protein>
<proteinExistence type="inferred from homology"/>
<dbReference type="GO" id="GO:0004081">
    <property type="term" value="F:bis(5'-nucleosyl)-tetraphosphatase (asymmetrical) activity"/>
    <property type="evidence" value="ECO:0007669"/>
    <property type="project" value="TreeGrafter"/>
</dbReference>